<keyword evidence="1" id="KW-0812">Transmembrane</keyword>
<keyword evidence="1" id="KW-0472">Membrane</keyword>
<feature type="transmembrane region" description="Helical" evidence="1">
    <location>
        <begin position="190"/>
        <end position="210"/>
    </location>
</feature>
<dbReference type="HOGENOM" id="CLU_005679_2_1_5"/>
<feature type="transmembrane region" description="Helical" evidence="1">
    <location>
        <begin position="273"/>
        <end position="291"/>
    </location>
</feature>
<feature type="transmembrane region" description="Helical" evidence="1">
    <location>
        <begin position="244"/>
        <end position="261"/>
    </location>
</feature>
<dbReference type="InterPro" id="IPR002656">
    <property type="entry name" value="Acyl_transf_3_dom"/>
</dbReference>
<feature type="transmembrane region" description="Helical" evidence="1">
    <location>
        <begin position="37"/>
        <end position="59"/>
    </location>
</feature>
<evidence type="ECO:0000259" key="2">
    <source>
        <dbReference type="Pfam" id="PF01757"/>
    </source>
</evidence>
<evidence type="ECO:0000313" key="4">
    <source>
        <dbReference type="Proteomes" id="UP000006230"/>
    </source>
</evidence>
<feature type="transmembrane region" description="Helical" evidence="1">
    <location>
        <begin position="222"/>
        <end position="238"/>
    </location>
</feature>
<dbReference type="GO" id="GO:0016747">
    <property type="term" value="F:acyltransferase activity, transferring groups other than amino-acyl groups"/>
    <property type="evidence" value="ECO:0007669"/>
    <property type="project" value="InterPro"/>
</dbReference>
<accession>Q0FLE6</accession>
<name>Q0FLE6_SALBH</name>
<dbReference type="PANTHER" id="PTHR23028">
    <property type="entry name" value="ACETYLTRANSFERASE"/>
    <property type="match status" value="1"/>
</dbReference>
<protein>
    <submittedName>
        <fullName evidence="3">Acyltransferase</fullName>
    </submittedName>
</protein>
<dbReference type="AlphaFoldDB" id="Q0FLE6"/>
<feature type="transmembrane region" description="Helical" evidence="1">
    <location>
        <begin position="156"/>
        <end position="178"/>
    </location>
</feature>
<keyword evidence="3" id="KW-0012">Acyltransferase</keyword>
<dbReference type="STRING" id="314265.R2601_05388"/>
<dbReference type="InterPro" id="IPR050879">
    <property type="entry name" value="Acyltransferase_3"/>
</dbReference>
<comment type="caution">
    <text evidence="3">The sequence shown here is derived from an EMBL/GenBank/DDBJ whole genome shotgun (WGS) entry which is preliminary data.</text>
</comment>
<keyword evidence="1" id="KW-1133">Transmembrane helix</keyword>
<proteinExistence type="predicted"/>
<feature type="transmembrane region" description="Helical" evidence="1">
    <location>
        <begin position="7"/>
        <end position="25"/>
    </location>
</feature>
<reference evidence="3 4" key="1">
    <citation type="journal article" date="2010" name="J. Bacteriol.">
        <title>Genome sequences of Pelagibaca bermudensis HTCC2601T and Maritimibacter alkaliphilus HTCC2654T, the type strains of two marine Roseobacter genera.</title>
        <authorList>
            <person name="Thrash J.C."/>
            <person name="Cho J.C."/>
            <person name="Ferriera S."/>
            <person name="Johnson J."/>
            <person name="Vergin K.L."/>
            <person name="Giovannoni S.J."/>
        </authorList>
    </citation>
    <scope>NUCLEOTIDE SEQUENCE [LARGE SCALE GENOMIC DNA]</scope>
    <source>
        <strain evidence="4">DSM 26914 / JCM 13377 / KCTC 12554 / HTCC2601</strain>
    </source>
</reference>
<dbReference type="eggNOG" id="COG1835">
    <property type="taxonomic scope" value="Bacteria"/>
</dbReference>
<feature type="transmembrane region" description="Helical" evidence="1">
    <location>
        <begin position="311"/>
        <end position="332"/>
    </location>
</feature>
<evidence type="ECO:0000313" key="3">
    <source>
        <dbReference type="EMBL" id="EAU45028.1"/>
    </source>
</evidence>
<gene>
    <name evidence="3" type="ORF">R2601_05388</name>
</gene>
<evidence type="ECO:0000256" key="1">
    <source>
        <dbReference type="SAM" id="Phobius"/>
    </source>
</evidence>
<feature type="domain" description="Acyltransferase 3" evidence="2">
    <location>
        <begin position="6"/>
        <end position="328"/>
    </location>
</feature>
<dbReference type="PANTHER" id="PTHR23028:SF53">
    <property type="entry name" value="ACYL_TRANSF_3 DOMAIN-CONTAINING PROTEIN"/>
    <property type="match status" value="1"/>
</dbReference>
<dbReference type="GO" id="GO:0016020">
    <property type="term" value="C:membrane"/>
    <property type="evidence" value="ECO:0007669"/>
    <property type="project" value="TreeGrafter"/>
</dbReference>
<dbReference type="EMBL" id="AATQ01000033">
    <property type="protein sequence ID" value="EAU45028.1"/>
    <property type="molecule type" value="Genomic_DNA"/>
</dbReference>
<feature type="transmembrane region" description="Helical" evidence="1">
    <location>
        <begin position="131"/>
        <end position="149"/>
    </location>
</feature>
<sequence>MTRLDQLTGLRFIAALLVFLSHVPWPSAPDWLQTMLAQGFVGVSFFFVLSGFVLSHSYATRITCGDMTYGRFMALRLARLSPLHLATALPYVLVGIWRNNLTAPVALLNLSFLQSWVPDSTYYLSLNAPSWSLSNEMFFYLCFFPLCFVAAPRRWLLTALLTMTVAACAAYAVTHYNSVILVGERTVGHWVFYIFPGFRLLEFLAGMALYDVWQRGLRLPRSALPLAWALLFAAMFVADRIPEAVRMSLFFLPVVTLLLYVHLDRAPALCRILSGRAMVLLGEASFALYMIHQPAIRICNRLIGDLPHRDLFVAAAAFALAIVASLVLFIYFERPAERGLKAWVNRRTSRQRRPAE</sequence>
<keyword evidence="4" id="KW-1185">Reference proteome</keyword>
<feature type="transmembrane region" description="Helical" evidence="1">
    <location>
        <begin position="80"/>
        <end position="97"/>
    </location>
</feature>
<dbReference type="GO" id="GO:0009103">
    <property type="term" value="P:lipopolysaccharide biosynthetic process"/>
    <property type="evidence" value="ECO:0007669"/>
    <property type="project" value="TreeGrafter"/>
</dbReference>
<dbReference type="Proteomes" id="UP000006230">
    <property type="component" value="Unassembled WGS sequence"/>
</dbReference>
<organism evidence="3 4">
    <name type="scientific">Salipiger bermudensis (strain DSM 26914 / JCM 13377 / KCTC 12554 / HTCC2601)</name>
    <name type="common">Pelagibaca bermudensis</name>
    <dbReference type="NCBI Taxonomy" id="314265"/>
    <lineage>
        <taxon>Bacteria</taxon>
        <taxon>Pseudomonadati</taxon>
        <taxon>Pseudomonadota</taxon>
        <taxon>Alphaproteobacteria</taxon>
        <taxon>Rhodobacterales</taxon>
        <taxon>Roseobacteraceae</taxon>
        <taxon>Salipiger</taxon>
    </lineage>
</organism>
<keyword evidence="3" id="KW-0808">Transferase</keyword>
<dbReference type="Pfam" id="PF01757">
    <property type="entry name" value="Acyl_transf_3"/>
    <property type="match status" value="1"/>
</dbReference>